<dbReference type="InterPro" id="IPR025226">
    <property type="entry name" value="DUF4170"/>
</dbReference>
<dbReference type="OrthoDB" id="9800646at2"/>
<proteinExistence type="predicted"/>
<dbReference type="EMBL" id="OCNJ01000004">
    <property type="protein sequence ID" value="SOD94600.1"/>
    <property type="molecule type" value="Genomic_DNA"/>
</dbReference>
<dbReference type="Proteomes" id="UP000219621">
    <property type="component" value="Unassembled WGS sequence"/>
</dbReference>
<dbReference type="Pfam" id="PF13773">
    <property type="entry name" value="DUF4170"/>
    <property type="match status" value="1"/>
</dbReference>
<organism evidence="1 2">
    <name type="scientific">Caenispirillum bisanense</name>
    <dbReference type="NCBI Taxonomy" id="414052"/>
    <lineage>
        <taxon>Bacteria</taxon>
        <taxon>Pseudomonadati</taxon>
        <taxon>Pseudomonadota</taxon>
        <taxon>Alphaproteobacteria</taxon>
        <taxon>Rhodospirillales</taxon>
        <taxon>Novispirillaceae</taxon>
        <taxon>Caenispirillum</taxon>
    </lineage>
</organism>
<evidence type="ECO:0000313" key="2">
    <source>
        <dbReference type="Proteomes" id="UP000219621"/>
    </source>
</evidence>
<accession>A0A286GGH7</accession>
<reference evidence="1 2" key="1">
    <citation type="submission" date="2017-09" db="EMBL/GenBank/DDBJ databases">
        <authorList>
            <person name="Ehlers B."/>
            <person name="Leendertz F.H."/>
        </authorList>
    </citation>
    <scope>NUCLEOTIDE SEQUENCE [LARGE SCALE GENOMIC DNA]</scope>
    <source>
        <strain evidence="1 2">USBA 140</strain>
    </source>
</reference>
<gene>
    <name evidence="1" type="ORF">SAMN05421508_10449</name>
</gene>
<name>A0A286GGH7_9PROT</name>
<evidence type="ECO:0000313" key="1">
    <source>
        <dbReference type="EMBL" id="SOD94600.1"/>
    </source>
</evidence>
<keyword evidence="2" id="KW-1185">Reference proteome</keyword>
<protein>
    <recommendedName>
        <fullName evidence="3">DUF4170 domain-containing protein</fullName>
    </recommendedName>
</protein>
<dbReference type="Gene3D" id="3.30.70.2400">
    <property type="entry name" value="Uncharacterised protein PF13773, DUF4170"/>
    <property type="match status" value="1"/>
</dbReference>
<evidence type="ECO:0008006" key="3">
    <source>
        <dbReference type="Google" id="ProtNLM"/>
    </source>
</evidence>
<sequence length="74" mass="8127">MGQSTRFWVIGGEYTDTAFTRIKAGTQTIAGPFTEYDDALRDWRNRAEENRGDACLRFSIAAEGVAAQAGLPAR</sequence>
<dbReference type="AlphaFoldDB" id="A0A286GGH7"/>
<dbReference type="RefSeq" id="WP_097279026.1">
    <property type="nucleotide sequence ID" value="NZ_OCNJ01000004.1"/>
</dbReference>